<dbReference type="HAMAP" id="MF_02209">
    <property type="entry name" value="MurL"/>
    <property type="match status" value="1"/>
</dbReference>
<feature type="domain" description="MurL N-terminal" evidence="4">
    <location>
        <begin position="3"/>
        <end position="284"/>
    </location>
</feature>
<keyword evidence="2" id="KW-1133">Transmembrane helix</keyword>
<feature type="domain" description="MurL C-terminal" evidence="3">
    <location>
        <begin position="307"/>
        <end position="416"/>
    </location>
</feature>
<sequence length="430" mass="50243">MRTKATVFEFVGYKAYLNEGKFEFYYKILFDDGKSEEFVEKLRIASQNRLVIENSLDNILQNLLLMLGISYYKLYCPKEIKINGYSLTSDQAKFWNTVYTKGLGEFFYKNKIDFHGLVNFPYHNSTSGVESVKLIVSQKALVPFGGGKDSIVTAQILKEKNIPFETFTLNTTRLQQDLIKLLNVNNIIVMRELDPKLFVLNEHKGVYNGHIPITAIYSFVAIIVAYMYGFNEIVMSNEKSASFGNVEYLGSEINHQWSKSEEFERLFHDYINKFVTGDINYYSLLRPFYEIEVIHQFVKWPQYFPLFSSCNVNFQIKKNVGKKKWCGSCAKCCFIFTLMSSFISKNELIKIFKENLFAKTDLIHIYRELLGLEKIKPFECVGTPEETMVAFYAASRRSEYKNDIVMQMFEREVYPKIKNIKEMRRQVLSD</sequence>
<evidence type="ECO:0000256" key="1">
    <source>
        <dbReference type="HAMAP-Rule" id="MF_02209"/>
    </source>
</evidence>
<accession>A0A1F7JG56</accession>
<reference evidence="5 6" key="1">
    <citation type="journal article" date="2016" name="Nat. Commun.">
        <title>Thousands of microbial genomes shed light on interconnected biogeochemical processes in an aquifer system.</title>
        <authorList>
            <person name="Anantharaman K."/>
            <person name="Brown C.T."/>
            <person name="Hug L.A."/>
            <person name="Sharon I."/>
            <person name="Castelle C.J."/>
            <person name="Probst A.J."/>
            <person name="Thomas B.C."/>
            <person name="Singh A."/>
            <person name="Wilkins M.J."/>
            <person name="Karaoz U."/>
            <person name="Brodie E.L."/>
            <person name="Williams K.H."/>
            <person name="Hubbard S.S."/>
            <person name="Banfield J.F."/>
        </authorList>
    </citation>
    <scope>NUCLEOTIDE SEQUENCE [LARGE SCALE GENOMIC DNA]</scope>
</reference>
<name>A0A1F7JG56_9BACT</name>
<evidence type="ECO:0000313" key="5">
    <source>
        <dbReference type="EMBL" id="OGK54599.1"/>
    </source>
</evidence>
<keyword evidence="1" id="KW-0573">Peptidoglycan synthesis</keyword>
<keyword evidence="2" id="KW-0472">Membrane</keyword>
<dbReference type="EC" id="5.1.1.23" evidence="1"/>
<dbReference type="AlphaFoldDB" id="A0A1F7JG56"/>
<keyword evidence="1" id="KW-0132">Cell division</keyword>
<evidence type="ECO:0000256" key="2">
    <source>
        <dbReference type="SAM" id="Phobius"/>
    </source>
</evidence>
<dbReference type="EMBL" id="MGAV01000014">
    <property type="protein sequence ID" value="OGK54599.1"/>
    <property type="molecule type" value="Genomic_DNA"/>
</dbReference>
<comment type="catalytic activity">
    <reaction evidence="1">
        <text>UDP-N-acetyl-alpha-D-muramoyl-L-alanyl-L-glutamate + ATP + H2O = UDP-N-acetyl-alpha-D-muramoyl-L-alanyl-D-glutamate + AMP + diphosphate + H(+)</text>
        <dbReference type="Rhea" id="RHEA:58812"/>
        <dbReference type="ChEBI" id="CHEBI:15377"/>
        <dbReference type="ChEBI" id="CHEBI:15378"/>
        <dbReference type="ChEBI" id="CHEBI:30616"/>
        <dbReference type="ChEBI" id="CHEBI:33019"/>
        <dbReference type="ChEBI" id="CHEBI:83900"/>
        <dbReference type="ChEBI" id="CHEBI:142725"/>
        <dbReference type="ChEBI" id="CHEBI:456215"/>
        <dbReference type="EC" id="5.1.1.23"/>
    </reaction>
</comment>
<dbReference type="GO" id="GO:0008360">
    <property type="term" value="P:regulation of cell shape"/>
    <property type="evidence" value="ECO:0007669"/>
    <property type="project" value="UniProtKB-KW"/>
</dbReference>
<proteinExistence type="inferred from homology"/>
<evidence type="ECO:0000259" key="3">
    <source>
        <dbReference type="Pfam" id="PF26298"/>
    </source>
</evidence>
<dbReference type="GO" id="GO:0051301">
    <property type="term" value="P:cell division"/>
    <property type="evidence" value="ECO:0007669"/>
    <property type="project" value="UniProtKB-KW"/>
</dbReference>
<dbReference type="SUPFAM" id="SSF52402">
    <property type="entry name" value="Adenine nucleotide alpha hydrolases-like"/>
    <property type="match status" value="1"/>
</dbReference>
<dbReference type="InterPro" id="IPR058741">
    <property type="entry name" value="MurL_C"/>
</dbReference>
<evidence type="ECO:0000259" key="4">
    <source>
        <dbReference type="Pfam" id="PF26299"/>
    </source>
</evidence>
<dbReference type="GO" id="GO:0005737">
    <property type="term" value="C:cytoplasm"/>
    <property type="evidence" value="ECO:0007669"/>
    <property type="project" value="UniProtKB-UniRule"/>
</dbReference>
<keyword evidence="1" id="KW-0413">Isomerase</keyword>
<dbReference type="Pfam" id="PF26298">
    <property type="entry name" value="MurL_epimerase_C"/>
    <property type="match status" value="1"/>
</dbReference>
<keyword evidence="1" id="KW-0133">Cell shape</keyword>
<feature type="transmembrane region" description="Helical" evidence="2">
    <location>
        <begin position="211"/>
        <end position="230"/>
    </location>
</feature>
<dbReference type="UniPathway" id="UPA00219"/>
<dbReference type="Pfam" id="PF26299">
    <property type="entry name" value="MurL_N"/>
    <property type="match status" value="1"/>
</dbReference>
<comment type="similarity">
    <text evidence="1">Belongs to the MurL family.</text>
</comment>
<keyword evidence="1" id="KW-0131">Cell cycle</keyword>
<dbReference type="InterPro" id="IPR058740">
    <property type="entry name" value="MurL_N"/>
</dbReference>
<comment type="pathway">
    <text evidence="1">Cell wall biogenesis; peptidoglycan biosynthesis.</text>
</comment>
<dbReference type="GO" id="GO:0071555">
    <property type="term" value="P:cell wall organization"/>
    <property type="evidence" value="ECO:0007669"/>
    <property type="project" value="UniProtKB-KW"/>
</dbReference>
<dbReference type="Proteomes" id="UP000177418">
    <property type="component" value="Unassembled WGS sequence"/>
</dbReference>
<gene>
    <name evidence="1" type="primary">murL</name>
    <name evidence="5" type="ORF">A3H78_01800</name>
</gene>
<keyword evidence="1" id="KW-0961">Cell wall biogenesis/degradation</keyword>
<dbReference type="InterPro" id="IPR043689">
    <property type="entry name" value="MurL"/>
</dbReference>
<dbReference type="GO" id="GO:0009252">
    <property type="term" value="P:peptidoglycan biosynthetic process"/>
    <property type="evidence" value="ECO:0007669"/>
    <property type="project" value="UniProtKB-UniRule"/>
</dbReference>
<organism evidence="5 6">
    <name type="scientific">Candidatus Roizmanbacteria bacterium RIFCSPLOWO2_02_FULL_36_11</name>
    <dbReference type="NCBI Taxonomy" id="1802071"/>
    <lineage>
        <taxon>Bacteria</taxon>
        <taxon>Candidatus Roizmaniibacteriota</taxon>
    </lineage>
</organism>
<evidence type="ECO:0000313" key="6">
    <source>
        <dbReference type="Proteomes" id="UP000177418"/>
    </source>
</evidence>
<comment type="caution">
    <text evidence="5">The sequence shown here is derived from an EMBL/GenBank/DDBJ whole genome shotgun (WGS) entry which is preliminary data.</text>
</comment>
<keyword evidence="2" id="KW-0812">Transmembrane</keyword>
<protein>
    <recommendedName>
        <fullName evidence="1">UDP-N-acetyl-alpha-D-muramoyl-L-alanyl-L-glutamate epimerase</fullName>
        <ecNumber evidence="1">5.1.1.23</ecNumber>
    </recommendedName>
    <alternativeName>
        <fullName evidence="1">UDP-MurNAc-L-Ala-L-Glu epimerase</fullName>
    </alternativeName>
</protein>
<comment type="function">
    <text evidence="1">Cell wall formation. Catalyzes epimerization of the terminal L-glutamate in UDP-N-acetyl-alpha-D-muramoyl-L-alanyl-L-glutamate.</text>
</comment>
<dbReference type="GO" id="GO:0016855">
    <property type="term" value="F:racemase and epimerase activity, acting on amino acids and derivatives"/>
    <property type="evidence" value="ECO:0007669"/>
    <property type="project" value="UniProtKB-UniRule"/>
</dbReference>